<evidence type="ECO:0000313" key="3">
    <source>
        <dbReference type="Proteomes" id="UP001500037"/>
    </source>
</evidence>
<reference evidence="2 3" key="1">
    <citation type="journal article" date="2019" name="Int. J. Syst. Evol. Microbiol.">
        <title>The Global Catalogue of Microorganisms (GCM) 10K type strain sequencing project: providing services to taxonomists for standard genome sequencing and annotation.</title>
        <authorList>
            <consortium name="The Broad Institute Genomics Platform"/>
            <consortium name="The Broad Institute Genome Sequencing Center for Infectious Disease"/>
            <person name="Wu L."/>
            <person name="Ma J."/>
        </authorList>
    </citation>
    <scope>NUCLEOTIDE SEQUENCE [LARGE SCALE GENOMIC DNA]</scope>
    <source>
        <strain evidence="2 3">JCM 13004</strain>
    </source>
</reference>
<evidence type="ECO:0000256" key="1">
    <source>
        <dbReference type="SAM" id="MobiDB-lite"/>
    </source>
</evidence>
<dbReference type="NCBIfam" id="TIGR02242">
    <property type="entry name" value="tail_TIGR02242"/>
    <property type="match status" value="1"/>
</dbReference>
<accession>A0ABN1VM62</accession>
<feature type="region of interest" description="Disordered" evidence="1">
    <location>
        <begin position="122"/>
        <end position="144"/>
    </location>
</feature>
<gene>
    <name evidence="2" type="ORF">GCM10009665_00450</name>
</gene>
<evidence type="ECO:0000313" key="2">
    <source>
        <dbReference type="EMBL" id="GAA1214625.1"/>
    </source>
</evidence>
<dbReference type="RefSeq" id="WP_344437505.1">
    <property type="nucleotide sequence ID" value="NZ_BAAALF010000001.1"/>
</dbReference>
<protein>
    <submittedName>
        <fullName evidence="2">Phage tail protein</fullName>
    </submittedName>
</protein>
<sequence>MSVPRPAGRRYAVPGLATPHPLGERLPGPYADDDFTGRFVAAFDEVLAPVFCVLDCLDAYWNPALAPEDFLDWLAHWVAADLGDQPPAARRAAVASATDRHRLRGTARGLAEQVRAVLGGDPQVSESGGAAWSAEPGGPLPGSPQPWLRLRVRLSSTDRATVTRLLAPLVEANRPAHVPWTVELMEGGSGADL</sequence>
<keyword evidence="3" id="KW-1185">Reference proteome</keyword>
<proteinExistence type="predicted"/>
<dbReference type="InterPro" id="IPR011748">
    <property type="entry name" value="Unchr_phage_tail-like"/>
</dbReference>
<dbReference type="InterPro" id="IPR006521">
    <property type="entry name" value="Tail_protein_I"/>
</dbReference>
<dbReference type="EMBL" id="BAAALF010000001">
    <property type="protein sequence ID" value="GAA1214625.1"/>
    <property type="molecule type" value="Genomic_DNA"/>
</dbReference>
<name>A0ABN1VM62_9ACTN</name>
<dbReference type="Proteomes" id="UP001500037">
    <property type="component" value="Unassembled WGS sequence"/>
</dbReference>
<comment type="caution">
    <text evidence="2">The sequence shown here is derived from an EMBL/GenBank/DDBJ whole genome shotgun (WGS) entry which is preliminary data.</text>
</comment>
<organism evidence="2 3">
    <name type="scientific">Kitasatospora nipponensis</name>
    <dbReference type="NCBI Taxonomy" id="258049"/>
    <lineage>
        <taxon>Bacteria</taxon>
        <taxon>Bacillati</taxon>
        <taxon>Actinomycetota</taxon>
        <taxon>Actinomycetes</taxon>
        <taxon>Kitasatosporales</taxon>
        <taxon>Streptomycetaceae</taxon>
        <taxon>Kitasatospora</taxon>
    </lineage>
</organism>
<dbReference type="Pfam" id="PF09684">
    <property type="entry name" value="Tail_P2_I"/>
    <property type="match status" value="1"/>
</dbReference>